<evidence type="ECO:0000313" key="11">
    <source>
        <dbReference type="EMBL" id="ABN64450.2"/>
    </source>
</evidence>
<evidence type="ECO:0000259" key="10">
    <source>
        <dbReference type="Pfam" id="PF00930"/>
    </source>
</evidence>
<dbReference type="InterPro" id="IPR002469">
    <property type="entry name" value="Peptidase_S9B_N"/>
</dbReference>
<keyword evidence="4" id="KW-0378">Hydrolase</keyword>
<dbReference type="Proteomes" id="UP000002258">
    <property type="component" value="Chromosome 2"/>
</dbReference>
<dbReference type="FunFam" id="3.40.50.1820:FF:000003">
    <property type="entry name" value="Dipeptidyl peptidase 4"/>
    <property type="match status" value="1"/>
</dbReference>
<dbReference type="EMBL" id="CP000496">
    <property type="protein sequence ID" value="ABN64450.2"/>
    <property type="molecule type" value="Genomic_DNA"/>
</dbReference>
<dbReference type="RefSeq" id="XP_001382479.2">
    <property type="nucleotide sequence ID" value="XM_001382442.1"/>
</dbReference>
<dbReference type="KEGG" id="pic:PICST_40725"/>
<evidence type="ECO:0000256" key="2">
    <source>
        <dbReference type="ARBA" id="ARBA00022438"/>
    </source>
</evidence>
<dbReference type="GO" id="GO:0007323">
    <property type="term" value="P:peptide pheromone maturation"/>
    <property type="evidence" value="ECO:0007669"/>
    <property type="project" value="EnsemblFungi"/>
</dbReference>
<evidence type="ECO:0008006" key="13">
    <source>
        <dbReference type="Google" id="ProtNLM"/>
    </source>
</evidence>
<comment type="similarity">
    <text evidence="1">Belongs to the peptidase S9B family.</text>
</comment>
<dbReference type="OrthoDB" id="16520at2759"/>
<dbReference type="GO" id="GO:0006508">
    <property type="term" value="P:proteolysis"/>
    <property type="evidence" value="ECO:0007669"/>
    <property type="project" value="UniProtKB-KW"/>
</dbReference>
<keyword evidence="8" id="KW-0812">Transmembrane</keyword>
<evidence type="ECO:0000256" key="5">
    <source>
        <dbReference type="ARBA" id="ARBA00022825"/>
    </source>
</evidence>
<dbReference type="InterPro" id="IPR001375">
    <property type="entry name" value="Peptidase_S9_cat"/>
</dbReference>
<feature type="compositionally biased region" description="Low complexity" evidence="7">
    <location>
        <begin position="18"/>
        <end position="32"/>
    </location>
</feature>
<dbReference type="Gene3D" id="2.140.10.30">
    <property type="entry name" value="Dipeptidylpeptidase IV, N-terminal domain"/>
    <property type="match status" value="1"/>
</dbReference>
<evidence type="ECO:0000259" key="9">
    <source>
        <dbReference type="Pfam" id="PF00326"/>
    </source>
</evidence>
<dbReference type="STRING" id="322104.A3LP77"/>
<dbReference type="InParanoid" id="A3LP77"/>
<evidence type="ECO:0000256" key="3">
    <source>
        <dbReference type="ARBA" id="ARBA00022670"/>
    </source>
</evidence>
<dbReference type="GO" id="GO:0004177">
    <property type="term" value="F:aminopeptidase activity"/>
    <property type="evidence" value="ECO:0007669"/>
    <property type="project" value="UniProtKB-KW"/>
</dbReference>
<feature type="domain" description="Dipeptidylpeptidase IV N-terminal" evidence="10">
    <location>
        <begin position="240"/>
        <end position="637"/>
    </location>
</feature>
<dbReference type="GO" id="GO:0008239">
    <property type="term" value="F:dipeptidyl-peptidase activity"/>
    <property type="evidence" value="ECO:0007669"/>
    <property type="project" value="TreeGrafter"/>
</dbReference>
<evidence type="ECO:0000256" key="4">
    <source>
        <dbReference type="ARBA" id="ARBA00022801"/>
    </source>
</evidence>
<dbReference type="SUPFAM" id="SSF82171">
    <property type="entry name" value="DPP6 N-terminal domain-like"/>
    <property type="match status" value="1"/>
</dbReference>
<keyword evidence="5" id="KW-0720">Serine protease</keyword>
<dbReference type="HOGENOM" id="CLU_006105_0_1_1"/>
<feature type="transmembrane region" description="Helical" evidence="8">
    <location>
        <begin position="94"/>
        <end position="113"/>
    </location>
</feature>
<proteinExistence type="inferred from homology"/>
<dbReference type="Pfam" id="PF00930">
    <property type="entry name" value="DPPIV_N"/>
    <property type="match status" value="1"/>
</dbReference>
<feature type="compositionally biased region" description="Acidic residues" evidence="7">
    <location>
        <begin position="1"/>
        <end position="10"/>
    </location>
</feature>
<keyword evidence="12" id="KW-1185">Reference proteome</keyword>
<keyword evidence="6" id="KW-0325">Glycoprotein</keyword>
<dbReference type="GO" id="GO:0005802">
    <property type="term" value="C:trans-Golgi network"/>
    <property type="evidence" value="ECO:0007669"/>
    <property type="project" value="EnsemblFungi"/>
</dbReference>
<evidence type="ECO:0000313" key="12">
    <source>
        <dbReference type="Proteomes" id="UP000002258"/>
    </source>
</evidence>
<evidence type="ECO:0000256" key="1">
    <source>
        <dbReference type="ARBA" id="ARBA00006150"/>
    </source>
</evidence>
<feature type="domain" description="Peptidase S9 prolyl oligopeptidase catalytic" evidence="9">
    <location>
        <begin position="752"/>
        <end position="949"/>
    </location>
</feature>
<dbReference type="MEROPS" id="S09.005"/>
<protein>
    <recommendedName>
        <fullName evidence="13">Dipeptidyl aminopeptidase</fullName>
    </recommendedName>
</protein>
<dbReference type="eggNOG" id="KOG2100">
    <property type="taxonomic scope" value="Eukaryota"/>
</dbReference>
<dbReference type="FunCoup" id="A3LP77">
    <property type="interactions" value="329"/>
</dbReference>
<keyword evidence="3" id="KW-0645">Protease</keyword>
<reference evidence="11 12" key="1">
    <citation type="journal article" date="2007" name="Nat. Biotechnol.">
        <title>Genome sequence of the lignocellulose-bioconverting and xylose-fermenting yeast Pichia stipitis.</title>
        <authorList>
            <person name="Jeffries T.W."/>
            <person name="Grigoriev I.V."/>
            <person name="Grimwood J."/>
            <person name="Laplaza J.M."/>
            <person name="Aerts A."/>
            <person name="Salamov A."/>
            <person name="Schmutz J."/>
            <person name="Lindquist E."/>
            <person name="Dehal P."/>
            <person name="Shapiro H."/>
            <person name="Jin Y.S."/>
            <person name="Passoth V."/>
            <person name="Richardson P.M."/>
        </authorList>
    </citation>
    <scope>NUCLEOTIDE SEQUENCE [LARGE SCALE GENOMIC DNA]</scope>
    <source>
        <strain evidence="12">ATCC 58785 / CBS 6054 / NBRC 10063 / NRRL Y-11545</strain>
    </source>
</reference>
<dbReference type="GO" id="GO:0005886">
    <property type="term" value="C:plasma membrane"/>
    <property type="evidence" value="ECO:0007669"/>
    <property type="project" value="TreeGrafter"/>
</dbReference>
<organism evidence="11 12">
    <name type="scientific">Scheffersomyces stipitis (strain ATCC 58785 / CBS 6054 / NBRC 10063 / NRRL Y-11545)</name>
    <name type="common">Yeast</name>
    <name type="synonym">Pichia stipitis</name>
    <dbReference type="NCBI Taxonomy" id="322104"/>
    <lineage>
        <taxon>Eukaryota</taxon>
        <taxon>Fungi</taxon>
        <taxon>Dikarya</taxon>
        <taxon>Ascomycota</taxon>
        <taxon>Saccharomycotina</taxon>
        <taxon>Pichiomycetes</taxon>
        <taxon>Debaryomycetaceae</taxon>
        <taxon>Scheffersomyces</taxon>
    </lineage>
</organism>
<keyword evidence="2" id="KW-0031">Aminopeptidase</keyword>
<gene>
    <name evidence="11" type="ORF">PICST_40725</name>
</gene>
<feature type="region of interest" description="Disordered" evidence="7">
    <location>
        <begin position="1"/>
        <end position="48"/>
    </location>
</feature>
<dbReference type="GO" id="GO:0008236">
    <property type="term" value="F:serine-type peptidase activity"/>
    <property type="evidence" value="ECO:0007669"/>
    <property type="project" value="UniProtKB-KW"/>
</dbReference>
<accession>A3LP77</accession>
<dbReference type="SUPFAM" id="SSF53474">
    <property type="entry name" value="alpha/beta-Hydrolases"/>
    <property type="match status" value="1"/>
</dbReference>
<dbReference type="AlphaFoldDB" id="A3LP77"/>
<evidence type="ECO:0000256" key="6">
    <source>
        <dbReference type="ARBA" id="ARBA00023180"/>
    </source>
</evidence>
<dbReference type="GeneID" id="4836987"/>
<evidence type="ECO:0000256" key="7">
    <source>
        <dbReference type="SAM" id="MobiDB-lite"/>
    </source>
</evidence>
<dbReference type="Pfam" id="PF00326">
    <property type="entry name" value="Peptidase_S9"/>
    <property type="match status" value="1"/>
</dbReference>
<keyword evidence="8" id="KW-1133">Transmembrane helix</keyword>
<dbReference type="Gene3D" id="3.40.50.1820">
    <property type="entry name" value="alpha/beta hydrolase"/>
    <property type="match status" value="1"/>
</dbReference>
<dbReference type="InterPro" id="IPR050278">
    <property type="entry name" value="Serine_Prot_S9B/DPPIV"/>
</dbReference>
<dbReference type="OMA" id="NYDMHIF"/>
<dbReference type="PANTHER" id="PTHR11731:SF160">
    <property type="entry name" value="DIPEPTIDYL AMINOPEPTIDASE A"/>
    <property type="match status" value="1"/>
</dbReference>
<dbReference type="InterPro" id="IPR029058">
    <property type="entry name" value="AB_hydrolase_fold"/>
</dbReference>
<sequence length="958" mass="110330">MPIEEYELLDQEPRDLESQQSSPPESASTPSPYNEVEEEPELRDSLQSDSSQLFDDIDVYMSRNSAEIDDFSNSPLFQSVFSKYQGANVWMKRVCMGLCIFSILLWLAGLLVYSQMSLSSAVKSITWQTDVEVSGKNITLNKYSPKYANLTIDQMRKSKYAAYKTTIKWLEPQQYPKDTAPVPRGSGFYLERDSDRYNIRQMNTVFTAPFIERTQFAYRNNFFYITDVILNPHKPIDDPDNYHIVVTDKLEQWRSSSFALYWIYNPLTAQYIPIQPPQNLKKLQNDNQLQEEILDKLHFAEFSPKGDFVVFGFNHDIFLQDVVSNEIQRITNTGSTSIFNGKPDWVYEEEVAADYKLIWWSPDQENLVFASLNDTLVQEFELDYYIKDSTEVGTQYKESSENKFEDVNQYPIKTSIKYPKPGTSNPILSLFNYRLSDKSIKEITKLQDGLGEDFILYKAAWVDSKNFLMKLTDRTSAILKKKVFQPAISSEVIEVNSMNVTQEYGGWVDKLSQIAIVETDDDKENSYIDKVVVNGFTHIALFESATSKDYARLLTSSNTWEVPLSSPLVHDKQFNVVYFLTTIRSSMDAHLYAVDLSTDDNKLIPITSSEVDGLYQVEFDQAGQHLNLFYKGPKQPWQRLVNMAEVHEFISSGDFKGNGVDELILKSEVINHFDVTEGNLKDTNIPTKVYKTIQVGKYDDGSPLRLNVIEIFPPNFNPHRAKKYPLLVYAYGGPGSQTVDKSFDIDFQHIASASLDALVLVIDPRGTGGQGWKFSSTAKNRLGYWEPRDITTITSEYITVNKKFIDQSRTAIWGWSYGGFTSLKTLEFDRGKTFKYGMAVAPVTNWLFYDSVYTERYMNPPKVNGNYEKYGRISDYKNFKSLKRFLLMHGTSDDNVHLQNSLWLLDKFNLGEVENYDVHFFPDSDHGIYYHNANSIVFDKLLHWLRDAFMGKFDGLYR</sequence>
<dbReference type="ESTHER" id="picst-a3lp77">
    <property type="family name" value="DPP4N_Peptidase_S9"/>
</dbReference>
<evidence type="ECO:0000256" key="8">
    <source>
        <dbReference type="SAM" id="Phobius"/>
    </source>
</evidence>
<keyword evidence="8" id="KW-0472">Membrane</keyword>
<dbReference type="PANTHER" id="PTHR11731">
    <property type="entry name" value="PROTEASE FAMILY S9B,C DIPEPTIDYL-PEPTIDASE IV-RELATED"/>
    <property type="match status" value="1"/>
</dbReference>
<name>A3LP77_PICST</name>